<dbReference type="CDD" id="cd01335">
    <property type="entry name" value="Radical_SAM"/>
    <property type="match status" value="1"/>
</dbReference>
<dbReference type="Proteomes" id="UP001629462">
    <property type="component" value="Unassembled WGS sequence"/>
</dbReference>
<keyword evidence="4" id="KW-0408">Iron</keyword>
<keyword evidence="2" id="KW-0949">S-adenosyl-L-methionine</keyword>
<dbReference type="EMBL" id="JAQQDB010000038">
    <property type="protein sequence ID" value="MFM0521692.1"/>
    <property type="molecule type" value="Genomic_DNA"/>
</dbReference>
<dbReference type="PANTHER" id="PTHR43273:SF8">
    <property type="entry name" value="RADICAL SAM DOMAIN PROTEIN"/>
    <property type="match status" value="1"/>
</dbReference>
<comment type="cofactor">
    <cofactor evidence="1">
        <name>[4Fe-4S] cluster</name>
        <dbReference type="ChEBI" id="CHEBI:49883"/>
    </cofactor>
</comment>
<protein>
    <submittedName>
        <fullName evidence="7">GRRM system radical SAM/SPASM domain protein</fullName>
    </submittedName>
</protein>
<reference evidence="7 8" key="1">
    <citation type="journal article" date="2024" name="Chem. Sci.">
        <title>Discovery of megapolipeptins by genome mining of a Burkholderiales bacteria collection.</title>
        <authorList>
            <person name="Paulo B.S."/>
            <person name="Recchia M.J.J."/>
            <person name="Lee S."/>
            <person name="Fergusson C.H."/>
            <person name="Romanowski S.B."/>
            <person name="Hernandez A."/>
            <person name="Krull N."/>
            <person name="Liu D.Y."/>
            <person name="Cavanagh H."/>
            <person name="Bos A."/>
            <person name="Gray C.A."/>
            <person name="Murphy B.T."/>
            <person name="Linington R.G."/>
            <person name="Eustaquio A.S."/>
        </authorList>
    </citation>
    <scope>NUCLEOTIDE SEQUENCE [LARGE SCALE GENOMIC DNA]</scope>
    <source>
        <strain evidence="7 8">RL17-374-BIF-D</strain>
    </source>
</reference>
<evidence type="ECO:0000259" key="6">
    <source>
        <dbReference type="Pfam" id="PF04055"/>
    </source>
</evidence>
<sequence>MVIQPTSFCNIDCRYCYLVDRDVHEPMSIDTVRAIRDWLDESGLLGDKVTVCWHAGEPLVLPAAFFAEAFDEFSKLEASGCRVHHSIQTNGTLATDAHCEVFVRHRLNVGISIDGPKFIHDRNRVTRKGAGTFDAANAGLNRFLAHGISVSAISVVSSHTLAHSHAFYDAFVDMRIPVVGLNVEEIEGVNLISYIRSRSDFDAYKDFLRDLLKRSCDDGRVAFREFNHALRSVYRADFEQISSEATPFHIVSFDHFGNFSTFSPELLDQTCEPYGRLQFGNARDVPFSTLETQARYRRVAAEIEAGVERCAQECEYFGVCGGGAPSNKLAEHGTFDCARTDFCDYARKAVFDVVVEAIESDPDLIERASRHGWWNDYVLTD</sequence>
<comment type="caution">
    <text evidence="7">The sequence shown here is derived from an EMBL/GenBank/DDBJ whole genome shotgun (WGS) entry which is preliminary data.</text>
</comment>
<keyword evidence="5" id="KW-0411">Iron-sulfur</keyword>
<evidence type="ECO:0000256" key="3">
    <source>
        <dbReference type="ARBA" id="ARBA00022723"/>
    </source>
</evidence>
<evidence type="ECO:0000256" key="1">
    <source>
        <dbReference type="ARBA" id="ARBA00001966"/>
    </source>
</evidence>
<dbReference type="InterPro" id="IPR007197">
    <property type="entry name" value="rSAM"/>
</dbReference>
<dbReference type="SFLD" id="SFLDG01386">
    <property type="entry name" value="main_SPASM_domain-containing"/>
    <property type="match status" value="1"/>
</dbReference>
<evidence type="ECO:0000256" key="2">
    <source>
        <dbReference type="ARBA" id="ARBA00022691"/>
    </source>
</evidence>
<keyword evidence="3" id="KW-0479">Metal-binding</keyword>
<evidence type="ECO:0000313" key="8">
    <source>
        <dbReference type="Proteomes" id="UP001629462"/>
    </source>
</evidence>
<gene>
    <name evidence="7" type="primary">grrM</name>
    <name evidence="7" type="ORF">PQR08_30135</name>
</gene>
<dbReference type="InterPro" id="IPR023867">
    <property type="entry name" value="Sulphatase_maturase_rSAM"/>
</dbReference>
<dbReference type="SUPFAM" id="SSF102114">
    <property type="entry name" value="Radical SAM enzymes"/>
    <property type="match status" value="1"/>
</dbReference>
<feature type="domain" description="Radical SAM core" evidence="6">
    <location>
        <begin position="3"/>
        <end position="155"/>
    </location>
</feature>
<evidence type="ECO:0000256" key="4">
    <source>
        <dbReference type="ARBA" id="ARBA00023004"/>
    </source>
</evidence>
<dbReference type="SFLD" id="SFLDG01067">
    <property type="entry name" value="SPASM/twitch_domain_containing"/>
    <property type="match status" value="1"/>
</dbReference>
<dbReference type="InterPro" id="IPR026357">
    <property type="entry name" value="rSAM_SPASM_GrrM_OscB"/>
</dbReference>
<dbReference type="Pfam" id="PF04055">
    <property type="entry name" value="Radical_SAM"/>
    <property type="match status" value="1"/>
</dbReference>
<proteinExistence type="predicted"/>
<dbReference type="Gene3D" id="3.20.20.70">
    <property type="entry name" value="Aldolase class I"/>
    <property type="match status" value="1"/>
</dbReference>
<dbReference type="InterPro" id="IPR058240">
    <property type="entry name" value="rSAM_sf"/>
</dbReference>
<organism evidence="7 8">
    <name type="scientific">Caballeronia jiangsuensis</name>
    <dbReference type="NCBI Taxonomy" id="1458357"/>
    <lineage>
        <taxon>Bacteria</taxon>
        <taxon>Pseudomonadati</taxon>
        <taxon>Pseudomonadota</taxon>
        <taxon>Betaproteobacteria</taxon>
        <taxon>Burkholderiales</taxon>
        <taxon>Burkholderiaceae</taxon>
        <taxon>Caballeronia</taxon>
    </lineage>
</organism>
<dbReference type="PANTHER" id="PTHR43273">
    <property type="entry name" value="ANAEROBIC SULFATASE-MATURATING ENZYME HOMOLOG ASLB-RELATED"/>
    <property type="match status" value="1"/>
</dbReference>
<evidence type="ECO:0000313" key="7">
    <source>
        <dbReference type="EMBL" id="MFM0521692.1"/>
    </source>
</evidence>
<dbReference type="NCBIfam" id="TIGR04261">
    <property type="entry name" value="rSAM_GlyRichRpt"/>
    <property type="match status" value="1"/>
</dbReference>
<dbReference type="InterPro" id="IPR013785">
    <property type="entry name" value="Aldolase_TIM"/>
</dbReference>
<name>A0ABW9CVP9_9BURK</name>
<keyword evidence="8" id="KW-1185">Reference proteome</keyword>
<evidence type="ECO:0000256" key="5">
    <source>
        <dbReference type="ARBA" id="ARBA00023014"/>
    </source>
</evidence>
<dbReference type="SFLD" id="SFLDS00029">
    <property type="entry name" value="Radical_SAM"/>
    <property type="match status" value="1"/>
</dbReference>
<dbReference type="SFLD" id="SFLDG01072">
    <property type="entry name" value="dehydrogenase_like"/>
    <property type="match status" value="1"/>
</dbReference>
<accession>A0ABW9CVP9</accession>